<dbReference type="NCBIfam" id="TIGR01891">
    <property type="entry name" value="amidohydrolases"/>
    <property type="match status" value="1"/>
</dbReference>
<dbReference type="PANTHER" id="PTHR11014:SF63">
    <property type="entry name" value="METALLOPEPTIDASE, PUTATIVE (AFU_ORTHOLOGUE AFUA_6G09600)-RELATED"/>
    <property type="match status" value="1"/>
</dbReference>
<dbReference type="Pfam" id="PF01546">
    <property type="entry name" value="Peptidase_M20"/>
    <property type="match status" value="1"/>
</dbReference>
<dbReference type="PIRSF" id="PIRSF005962">
    <property type="entry name" value="Pept_M20D_amidohydro"/>
    <property type="match status" value="1"/>
</dbReference>
<name>A0A346B102_9FIRM</name>
<organism evidence="4 5">
    <name type="scientific">Megasphaera stantonii</name>
    <dbReference type="NCBI Taxonomy" id="2144175"/>
    <lineage>
        <taxon>Bacteria</taxon>
        <taxon>Bacillati</taxon>
        <taxon>Bacillota</taxon>
        <taxon>Negativicutes</taxon>
        <taxon>Veillonellales</taxon>
        <taxon>Veillonellaceae</taxon>
        <taxon>Megasphaera</taxon>
    </lineage>
</organism>
<proteinExistence type="predicted"/>
<dbReference type="Gene3D" id="3.40.630.10">
    <property type="entry name" value="Zn peptidases"/>
    <property type="match status" value="1"/>
</dbReference>
<evidence type="ECO:0000313" key="4">
    <source>
        <dbReference type="EMBL" id="AXL21795.1"/>
    </source>
</evidence>
<dbReference type="AlphaFoldDB" id="A0A346B102"/>
<feature type="binding site" evidence="2">
    <location>
        <position position="113"/>
    </location>
    <ligand>
        <name>Mn(2+)</name>
        <dbReference type="ChEBI" id="CHEBI:29035"/>
        <label>2</label>
    </ligand>
</feature>
<evidence type="ECO:0000256" key="2">
    <source>
        <dbReference type="PIRSR" id="PIRSR005962-1"/>
    </source>
</evidence>
<dbReference type="InterPro" id="IPR017439">
    <property type="entry name" value="Amidohydrolase"/>
</dbReference>
<dbReference type="RefSeq" id="WP_107196192.1">
    <property type="nucleotide sequence ID" value="NZ_CP029462.1"/>
</dbReference>
<dbReference type="OrthoDB" id="1633187at2"/>
<dbReference type="KEGG" id="meg:DKB62_09590"/>
<reference evidence="4 5" key="1">
    <citation type="submission" date="2018-05" db="EMBL/GenBank/DDBJ databases">
        <title>Complete genome sequence of Megasphaera sp. AJH120T, isolated from the ceca of a chicken.</title>
        <authorList>
            <person name="Maki J."/>
            <person name="Looft T."/>
        </authorList>
    </citation>
    <scope>NUCLEOTIDE SEQUENCE [LARGE SCALE GENOMIC DNA]</scope>
    <source>
        <strain evidence="4 5">AJH120</strain>
    </source>
</reference>
<evidence type="ECO:0000313" key="5">
    <source>
        <dbReference type="Proteomes" id="UP000254337"/>
    </source>
</evidence>
<sequence>MQLILKNDADKKGRFKVNELKVQLIEWRHYLHAHPECAFEEAGTAAFVAETLRSMGIEVETGIGKTGVVGTLKVGNGERVVGLRADMDCICLQETSNLPYASQTPNRMHACGHDGHTATLLGAAKILSERKDFSGTVRFVFQPAEEPGRGSRAMIEDGLFERFPMDEMYGLHNMPQYPAGTIAVREGGIQASEDNFIITLKGKGGHASAPEIVKDPLVTAAEIICALQTIVSRNVTPTETAVISCTEIESDGAHNAIPSNVIIRGDTRSFTPEMSQLIEKRMEAICKHICEMNGLECEFTYTHEFAPTFNWKDNVQYVVKAAKAVVGEEHVIENCPPTMGSEDFGHFIQNVPGCFVFLGSKRDGEEAIPLHNSCFDYNDDILVTGAEFFAELVRERLVKV</sequence>
<feature type="binding site" evidence="2">
    <location>
        <position position="172"/>
    </location>
    <ligand>
        <name>Mn(2+)</name>
        <dbReference type="ChEBI" id="CHEBI:29035"/>
        <label>2</label>
    </ligand>
</feature>
<feature type="binding site" evidence="2">
    <location>
        <position position="371"/>
    </location>
    <ligand>
        <name>Mn(2+)</name>
        <dbReference type="ChEBI" id="CHEBI:29035"/>
        <label>2</label>
    </ligand>
</feature>
<dbReference type="CDD" id="cd05666">
    <property type="entry name" value="M20_Acy1-like"/>
    <property type="match status" value="1"/>
</dbReference>
<dbReference type="EMBL" id="CP029462">
    <property type="protein sequence ID" value="AXL21795.1"/>
    <property type="molecule type" value="Genomic_DNA"/>
</dbReference>
<dbReference type="SUPFAM" id="SSF53187">
    <property type="entry name" value="Zn-dependent exopeptidases"/>
    <property type="match status" value="1"/>
</dbReference>
<dbReference type="Pfam" id="PF07687">
    <property type="entry name" value="M20_dimer"/>
    <property type="match status" value="1"/>
</dbReference>
<accession>A0A346B102</accession>
<dbReference type="SUPFAM" id="SSF55031">
    <property type="entry name" value="Bacterial exopeptidase dimerisation domain"/>
    <property type="match status" value="1"/>
</dbReference>
<feature type="domain" description="Peptidase M20 dimerisation" evidence="3">
    <location>
        <begin position="196"/>
        <end position="289"/>
    </location>
</feature>
<feature type="binding site" evidence="2">
    <location>
        <position position="146"/>
    </location>
    <ligand>
        <name>Mn(2+)</name>
        <dbReference type="ChEBI" id="CHEBI:29035"/>
        <label>2</label>
    </ligand>
</feature>
<feature type="binding site" evidence="2">
    <location>
        <position position="111"/>
    </location>
    <ligand>
        <name>Mn(2+)</name>
        <dbReference type="ChEBI" id="CHEBI:29035"/>
        <label>2</label>
    </ligand>
</feature>
<dbReference type="FunFam" id="3.30.70.360:FF:000001">
    <property type="entry name" value="N-acetyldiaminopimelate deacetylase"/>
    <property type="match status" value="1"/>
</dbReference>
<dbReference type="Proteomes" id="UP000254337">
    <property type="component" value="Chromosome"/>
</dbReference>
<dbReference type="PANTHER" id="PTHR11014">
    <property type="entry name" value="PEPTIDASE M20 FAMILY MEMBER"/>
    <property type="match status" value="1"/>
</dbReference>
<dbReference type="InterPro" id="IPR002933">
    <property type="entry name" value="Peptidase_M20"/>
</dbReference>
<evidence type="ECO:0000259" key="3">
    <source>
        <dbReference type="Pfam" id="PF07687"/>
    </source>
</evidence>
<dbReference type="Gene3D" id="3.30.70.360">
    <property type="match status" value="1"/>
</dbReference>
<keyword evidence="5" id="KW-1185">Reference proteome</keyword>
<dbReference type="InterPro" id="IPR011650">
    <property type="entry name" value="Peptidase_M20_dimer"/>
</dbReference>
<dbReference type="GO" id="GO:0019877">
    <property type="term" value="P:diaminopimelate biosynthetic process"/>
    <property type="evidence" value="ECO:0007669"/>
    <property type="project" value="UniProtKB-ARBA"/>
</dbReference>
<gene>
    <name evidence="4" type="ORF">DKB62_09590</name>
</gene>
<dbReference type="GO" id="GO:0046872">
    <property type="term" value="F:metal ion binding"/>
    <property type="evidence" value="ECO:0007669"/>
    <property type="project" value="UniProtKB-KW"/>
</dbReference>
<protein>
    <submittedName>
        <fullName evidence="4">Amidohydrolase</fullName>
    </submittedName>
</protein>
<keyword evidence="2" id="KW-0479">Metal-binding</keyword>
<evidence type="ECO:0000256" key="1">
    <source>
        <dbReference type="ARBA" id="ARBA00022801"/>
    </source>
</evidence>
<comment type="cofactor">
    <cofactor evidence="2">
        <name>Mn(2+)</name>
        <dbReference type="ChEBI" id="CHEBI:29035"/>
    </cofactor>
    <text evidence="2">The Mn(2+) ion enhances activity.</text>
</comment>
<dbReference type="InterPro" id="IPR036264">
    <property type="entry name" value="Bact_exopeptidase_dim_dom"/>
</dbReference>
<dbReference type="GO" id="GO:0050118">
    <property type="term" value="F:N-acetyldiaminopimelate deacetylase activity"/>
    <property type="evidence" value="ECO:0007669"/>
    <property type="project" value="UniProtKB-ARBA"/>
</dbReference>
<keyword evidence="1 4" id="KW-0378">Hydrolase</keyword>
<keyword evidence="2" id="KW-0464">Manganese</keyword>